<dbReference type="PANTHER" id="PTHR30055">
    <property type="entry name" value="HTH-TYPE TRANSCRIPTIONAL REGULATOR RUTR"/>
    <property type="match status" value="1"/>
</dbReference>
<evidence type="ECO:0000256" key="2">
    <source>
        <dbReference type="ARBA" id="ARBA00023125"/>
    </source>
</evidence>
<name>A0A840I9N9_9ACTN</name>
<reference evidence="6 7" key="1">
    <citation type="submission" date="2020-08" db="EMBL/GenBank/DDBJ databases">
        <title>Genomic Encyclopedia of Archaeal and Bacterial Type Strains, Phase II (KMG-II): from individual species to whole genera.</title>
        <authorList>
            <person name="Goeker M."/>
        </authorList>
    </citation>
    <scope>NUCLEOTIDE SEQUENCE [LARGE SCALE GENOMIC DNA]</scope>
    <source>
        <strain evidence="6 7">DSM 23288</strain>
    </source>
</reference>
<dbReference type="EMBL" id="JACHNU010000001">
    <property type="protein sequence ID" value="MBB4660844.1"/>
    <property type="molecule type" value="Genomic_DNA"/>
</dbReference>
<evidence type="ECO:0000313" key="6">
    <source>
        <dbReference type="EMBL" id="MBB4660844.1"/>
    </source>
</evidence>
<dbReference type="GO" id="GO:0000976">
    <property type="term" value="F:transcription cis-regulatory region binding"/>
    <property type="evidence" value="ECO:0007669"/>
    <property type="project" value="TreeGrafter"/>
</dbReference>
<proteinExistence type="predicted"/>
<sequence>MRSRPPLRADARRNYRAVIDAAIGVLSERPDATMREIADASGVTRTTVYRHFPTRDALVRALFQQIERESNEAARAALAGSPPLAEGLAAIAATAIAFGTRYRFLAGYEAIASDVRAETMRAAADNPVLRWLLVAQRRGEARRDLPPSWQLRMMHSLAVVAVEEVLAGAVDAKEGERLLARTLHAAFAAPR</sequence>
<dbReference type="PROSITE" id="PS50977">
    <property type="entry name" value="HTH_TETR_2"/>
    <property type="match status" value="1"/>
</dbReference>
<evidence type="ECO:0000256" key="1">
    <source>
        <dbReference type="ARBA" id="ARBA00023015"/>
    </source>
</evidence>
<dbReference type="Gene3D" id="1.10.357.10">
    <property type="entry name" value="Tetracycline Repressor, domain 2"/>
    <property type="match status" value="1"/>
</dbReference>
<evidence type="ECO:0000313" key="7">
    <source>
        <dbReference type="Proteomes" id="UP000585272"/>
    </source>
</evidence>
<evidence type="ECO:0000259" key="5">
    <source>
        <dbReference type="PROSITE" id="PS50977"/>
    </source>
</evidence>
<dbReference type="Pfam" id="PF00440">
    <property type="entry name" value="TetR_N"/>
    <property type="match status" value="1"/>
</dbReference>
<keyword evidence="1" id="KW-0805">Transcription regulation</keyword>
<dbReference type="RefSeq" id="WP_183338496.1">
    <property type="nucleotide sequence ID" value="NZ_JACHNU010000001.1"/>
</dbReference>
<gene>
    <name evidence="6" type="ORF">BDZ31_000417</name>
</gene>
<dbReference type="PANTHER" id="PTHR30055:SF234">
    <property type="entry name" value="HTH-TYPE TRANSCRIPTIONAL REGULATOR BETI"/>
    <property type="match status" value="1"/>
</dbReference>
<accession>A0A840I9N9</accession>
<keyword evidence="2 4" id="KW-0238">DNA-binding</keyword>
<organism evidence="6 7">
    <name type="scientific">Conexibacter arvalis</name>
    <dbReference type="NCBI Taxonomy" id="912552"/>
    <lineage>
        <taxon>Bacteria</taxon>
        <taxon>Bacillati</taxon>
        <taxon>Actinomycetota</taxon>
        <taxon>Thermoleophilia</taxon>
        <taxon>Solirubrobacterales</taxon>
        <taxon>Conexibacteraceae</taxon>
        <taxon>Conexibacter</taxon>
    </lineage>
</organism>
<dbReference type="Proteomes" id="UP000585272">
    <property type="component" value="Unassembled WGS sequence"/>
</dbReference>
<comment type="caution">
    <text evidence="6">The sequence shown here is derived from an EMBL/GenBank/DDBJ whole genome shotgun (WGS) entry which is preliminary data.</text>
</comment>
<dbReference type="InterPro" id="IPR009057">
    <property type="entry name" value="Homeodomain-like_sf"/>
</dbReference>
<keyword evidence="7" id="KW-1185">Reference proteome</keyword>
<dbReference type="GO" id="GO:0003700">
    <property type="term" value="F:DNA-binding transcription factor activity"/>
    <property type="evidence" value="ECO:0007669"/>
    <property type="project" value="TreeGrafter"/>
</dbReference>
<dbReference type="SUPFAM" id="SSF46689">
    <property type="entry name" value="Homeodomain-like"/>
    <property type="match status" value="1"/>
</dbReference>
<feature type="DNA-binding region" description="H-T-H motif" evidence="4">
    <location>
        <begin position="33"/>
        <end position="52"/>
    </location>
</feature>
<evidence type="ECO:0000256" key="3">
    <source>
        <dbReference type="ARBA" id="ARBA00023163"/>
    </source>
</evidence>
<dbReference type="AlphaFoldDB" id="A0A840I9N9"/>
<protein>
    <submittedName>
        <fullName evidence="6">AcrR family transcriptional regulator</fullName>
    </submittedName>
</protein>
<dbReference type="InterPro" id="IPR001647">
    <property type="entry name" value="HTH_TetR"/>
</dbReference>
<dbReference type="InterPro" id="IPR050109">
    <property type="entry name" value="HTH-type_TetR-like_transc_reg"/>
</dbReference>
<feature type="domain" description="HTH tetR-type" evidence="5">
    <location>
        <begin position="12"/>
        <end position="70"/>
    </location>
</feature>
<evidence type="ECO:0000256" key="4">
    <source>
        <dbReference type="PROSITE-ProRule" id="PRU00335"/>
    </source>
</evidence>
<keyword evidence="3" id="KW-0804">Transcription</keyword>